<proteinExistence type="predicted"/>
<keyword evidence="2" id="KW-1185">Reference proteome</keyword>
<reference evidence="1 2" key="1">
    <citation type="submission" date="2015-06" db="EMBL/GenBank/DDBJ databases">
        <title>A Comprehensive Approach to Explore the Metabolic and Phylogenetic Diversity of Bacterial Steroid Degradation in the Environment: Testosterone as an Example.</title>
        <authorList>
            <person name="Yang F.-C."/>
            <person name="Chen Y.-L."/>
            <person name="Yu C.-P."/>
            <person name="Tang S.-L."/>
            <person name="Wang P.-H."/>
            <person name="Ismail W."/>
            <person name="Wang C.-H."/>
            <person name="Yang C.-Y."/>
            <person name="Chiang Y.-R."/>
        </authorList>
    </citation>
    <scope>NUCLEOTIDE SEQUENCE [LARGE SCALE GENOMIC DNA]</scope>
    <source>
        <strain evidence="1 2">DSM 18526</strain>
    </source>
</reference>
<name>A0A127F6L6_STEDE</name>
<evidence type="ECO:0000313" key="2">
    <source>
        <dbReference type="Proteomes" id="UP000070250"/>
    </source>
</evidence>
<accession>A0A127F6L6</accession>
<organism evidence="1 2">
    <name type="scientific">Steroidobacter denitrificans</name>
    <dbReference type="NCBI Taxonomy" id="465721"/>
    <lineage>
        <taxon>Bacteria</taxon>
        <taxon>Pseudomonadati</taxon>
        <taxon>Pseudomonadota</taxon>
        <taxon>Gammaproteobacteria</taxon>
        <taxon>Steroidobacterales</taxon>
        <taxon>Steroidobacteraceae</taxon>
        <taxon>Steroidobacter</taxon>
    </lineage>
</organism>
<dbReference type="Proteomes" id="UP000070250">
    <property type="component" value="Chromosome"/>
</dbReference>
<sequence length="139" mass="15474">MTSKLRRPAGPVRRSPAVPAEARILPVEDVEEEEYEPADLATLIESERRVLLEAHSLMQCLKEVLTGADFDEALFYADLAGVAAKMVNESVARLDATQVMPMIEALRPALRTKARARQSRIRVSSGKLEVREARPVYLC</sequence>
<dbReference type="AlphaFoldDB" id="A0A127F6L6"/>
<gene>
    <name evidence="1" type="ORF">ACG33_02945</name>
</gene>
<dbReference type="EMBL" id="CP011971">
    <property type="protein sequence ID" value="AMN46083.1"/>
    <property type="molecule type" value="Genomic_DNA"/>
</dbReference>
<evidence type="ECO:0000313" key="1">
    <source>
        <dbReference type="EMBL" id="AMN46083.1"/>
    </source>
</evidence>
<protein>
    <submittedName>
        <fullName evidence="1">Uncharacterized protein</fullName>
    </submittedName>
</protein>
<dbReference type="KEGG" id="sdf:ACG33_02945"/>